<dbReference type="SMR" id="Q19801"/>
<dbReference type="Proteomes" id="UP000001940">
    <property type="component" value="Chromosome III"/>
</dbReference>
<evidence type="ECO:0000256" key="2">
    <source>
        <dbReference type="SAM" id="SignalP"/>
    </source>
</evidence>
<dbReference type="UCSC" id="F26A1.12">
    <property type="organism name" value="c. elegans"/>
</dbReference>
<dbReference type="WormBase" id="F26A1.12">
    <property type="protein sequence ID" value="CE02680"/>
    <property type="gene ID" value="WBGene00017810"/>
    <property type="gene designation" value="clec-157"/>
</dbReference>
<dbReference type="KEGG" id="cel:CELE_F26A1.12"/>
<proteinExistence type="predicted"/>
<dbReference type="AGR" id="WB:WBGene00017810"/>
<dbReference type="AlphaFoldDB" id="Q19801"/>
<dbReference type="PeptideAtlas" id="Q19801"/>
<evidence type="ECO:0000256" key="1">
    <source>
        <dbReference type="SAM" id="MobiDB-lite"/>
    </source>
</evidence>
<accession>Q19801</accession>
<feature type="signal peptide" evidence="2">
    <location>
        <begin position="1"/>
        <end position="19"/>
    </location>
</feature>
<dbReference type="SUPFAM" id="SSF56436">
    <property type="entry name" value="C-type lectin-like"/>
    <property type="match status" value="1"/>
</dbReference>
<dbReference type="InParanoid" id="Q19801"/>
<dbReference type="SMART" id="SM00034">
    <property type="entry name" value="CLECT"/>
    <property type="match status" value="1"/>
</dbReference>
<evidence type="ECO:0000313" key="5">
    <source>
        <dbReference type="Proteomes" id="UP000001940"/>
    </source>
</evidence>
<feature type="compositionally biased region" description="Pro residues" evidence="1">
    <location>
        <begin position="50"/>
        <end position="72"/>
    </location>
</feature>
<dbReference type="HOGENOM" id="CLU_058687_2_0_1"/>
<dbReference type="EMBL" id="BX284603">
    <property type="protein sequence ID" value="CCD66803.1"/>
    <property type="molecule type" value="Genomic_DNA"/>
</dbReference>
<dbReference type="STRING" id="6239.F26A1.12.1"/>
<feature type="domain" description="C-type lectin" evidence="3">
    <location>
        <begin position="73"/>
        <end position="228"/>
    </location>
</feature>
<dbReference type="Gene3D" id="3.10.100.10">
    <property type="entry name" value="Mannose-Binding Protein A, subunit A"/>
    <property type="match status" value="1"/>
</dbReference>
<dbReference type="Bgee" id="WBGene00017810">
    <property type="expression patterns" value="Expressed in embryo and 1 other cell type or tissue"/>
</dbReference>
<organism evidence="4 5">
    <name type="scientific">Caenorhabditis elegans</name>
    <dbReference type="NCBI Taxonomy" id="6239"/>
    <lineage>
        <taxon>Eukaryota</taxon>
        <taxon>Metazoa</taxon>
        <taxon>Ecdysozoa</taxon>
        <taxon>Nematoda</taxon>
        <taxon>Chromadorea</taxon>
        <taxon>Rhabditida</taxon>
        <taxon>Rhabditina</taxon>
        <taxon>Rhabditomorpha</taxon>
        <taxon>Rhabditoidea</taxon>
        <taxon>Rhabditidae</taxon>
        <taxon>Peloderinae</taxon>
        <taxon>Caenorhabditis</taxon>
    </lineage>
</organism>
<dbReference type="PANTHER" id="PTHR47517:SF2">
    <property type="entry name" value="C-TYPE LECTIN DOMAIN-CONTAINING PROTEIN"/>
    <property type="match status" value="1"/>
</dbReference>
<feature type="region of interest" description="Disordered" evidence="1">
    <location>
        <begin position="28"/>
        <end position="76"/>
    </location>
</feature>
<feature type="chain" id="PRO_5004187260" evidence="2">
    <location>
        <begin position="20"/>
        <end position="231"/>
    </location>
</feature>
<dbReference type="OrthoDB" id="5815940at2759"/>
<protein>
    <submittedName>
        <fullName evidence="4">C-type lectin domain-containing protein</fullName>
    </submittedName>
</protein>
<dbReference type="PANTHER" id="PTHR47517">
    <property type="entry name" value="C-TYPE LECTIN-RELATED"/>
    <property type="match status" value="1"/>
</dbReference>
<dbReference type="GeneID" id="175641"/>
<keyword evidence="5" id="KW-1185">Reference proteome</keyword>
<dbReference type="CDD" id="cd00037">
    <property type="entry name" value="CLECT"/>
    <property type="match status" value="1"/>
</dbReference>
<dbReference type="PIR" id="T16160">
    <property type="entry name" value="T16160"/>
</dbReference>
<dbReference type="CTD" id="175641"/>
<dbReference type="PaxDb" id="6239-F26A1.12"/>
<evidence type="ECO:0000259" key="3">
    <source>
        <dbReference type="SMART" id="SM00034"/>
    </source>
</evidence>
<dbReference type="RefSeq" id="NP_498002.1">
    <property type="nucleotide sequence ID" value="NM_065601.6"/>
</dbReference>
<dbReference type="InterPro" id="IPR016187">
    <property type="entry name" value="CTDL_fold"/>
</dbReference>
<dbReference type="InterPro" id="IPR016186">
    <property type="entry name" value="C-type_lectin-like/link_sf"/>
</dbReference>
<reference evidence="4 5" key="1">
    <citation type="journal article" date="1998" name="Science">
        <title>Genome sequence of the nematode C. elegans: a platform for investigating biology.</title>
        <authorList>
            <consortium name="The C. elegans sequencing consortium"/>
            <person name="Sulson J.E."/>
            <person name="Waterston R."/>
        </authorList>
    </citation>
    <scope>NUCLEOTIDE SEQUENCE [LARGE SCALE GENOMIC DNA]</scope>
    <source>
        <strain evidence="4 5">Bristol N2</strain>
    </source>
</reference>
<gene>
    <name evidence="4 6" type="primary">clec-157</name>
    <name evidence="4" type="ORF">CELE_F26A1.12</name>
    <name evidence="6" type="ORF">F26A1.12</name>
</gene>
<sequence length="231" mass="25072">MRSMKVFISIGVVLSVVNCIFFDHGDSSDGSYSDSSGEGRGHHHKHGPRPPRPNRPPRPPPATPPPTTPAPSCPGGWSLIHRRRGPWCIQVFNGAAGLEGSNNACRAQGAVLSSVENAQERETIARLGLEKMLPTGWKYGTIRVGLRKNSQGAPWYNTDGSTDANNLEGVLWSPAEPRNGNWGGVQLNCATMWLWGGIFEGGRIHGQFFTNICLANNPNDRYRGYVCGKPA</sequence>
<dbReference type="InterPro" id="IPR001304">
    <property type="entry name" value="C-type_lectin-like"/>
</dbReference>
<keyword evidence="2" id="KW-0732">Signal</keyword>
<evidence type="ECO:0000313" key="6">
    <source>
        <dbReference type="WormBase" id="F26A1.12"/>
    </source>
</evidence>
<dbReference type="eggNOG" id="KOG4297">
    <property type="taxonomic scope" value="Eukaryota"/>
</dbReference>
<dbReference type="OMA" id="GAWCVQL"/>
<name>Q19801_CAEEL</name>
<dbReference type="PhylomeDB" id="Q19801"/>
<evidence type="ECO:0000313" key="4">
    <source>
        <dbReference type="EMBL" id="CCD66803.1"/>
    </source>
</evidence>
<dbReference type="FunCoup" id="Q19801">
    <property type="interactions" value="7"/>
</dbReference>